<dbReference type="EMBL" id="HG966617">
    <property type="protein sequence ID" value="CDO59770.1"/>
    <property type="molecule type" value="Genomic_DNA"/>
</dbReference>
<evidence type="ECO:0000313" key="1">
    <source>
        <dbReference type="EMBL" id="CDO59770.1"/>
    </source>
</evidence>
<dbReference type="Pfam" id="PF07310">
    <property type="entry name" value="PAS_5"/>
    <property type="match status" value="1"/>
</dbReference>
<reference evidence="1 2" key="1">
    <citation type="journal article" date="2014" name="Front. Genet.">
        <title>Genome and metabolic network of "Candidatus Phaeomarinobacter ectocarpi" Ec32, a new candidate genus of Alphaproteobacteria frequently associated with brown algae.</title>
        <authorList>
            <person name="Dittami S.M."/>
            <person name="Barbeyron T."/>
            <person name="Boyen C."/>
            <person name="Cambefort J."/>
            <person name="Collet G."/>
            <person name="Delage L."/>
            <person name="Gobet A."/>
            <person name="Groisillier A."/>
            <person name="Leblanc C."/>
            <person name="Michel G."/>
            <person name="Scornet D."/>
            <person name="Siegel A."/>
            <person name="Tapia J.E."/>
            <person name="Tonon T."/>
        </authorList>
    </citation>
    <scope>NUCLEOTIDE SEQUENCE [LARGE SCALE GENOMIC DNA]</scope>
    <source>
        <strain evidence="1 2">Ec32</strain>
    </source>
</reference>
<dbReference type="KEGG" id="pect:BN1012_Phect1556"/>
<protein>
    <submittedName>
        <fullName evidence="1">Uncharacterized protein</fullName>
    </submittedName>
</protein>
<evidence type="ECO:0000313" key="2">
    <source>
        <dbReference type="Proteomes" id="UP000032160"/>
    </source>
</evidence>
<accession>X5MLT8</accession>
<dbReference type="AlphaFoldDB" id="X5MLT8"/>
<dbReference type="HOGENOM" id="CLU_1764675_0_0_5"/>
<sequence>MRTLAPYVRYLEWQGPDLVHRLWGSALTESAGVDLTGQDMLAYVAPERRDSRRNLFQGVGDHPCGCVMVVRTDSDLQFGQAFEMTFLPVSVGDGPPRLIGTLQWCKARDVLDPLSYHPQKQHLLAVENTAFIDVGAGTPDKSLLAGQ</sequence>
<dbReference type="Proteomes" id="UP000032160">
    <property type="component" value="Chromosome I"/>
</dbReference>
<proteinExistence type="predicted"/>
<name>X5MLT8_9HYPH</name>
<keyword evidence="2" id="KW-1185">Reference proteome</keyword>
<gene>
    <name evidence="1" type="ORF">BN1012_Phect1556</name>
</gene>
<organism evidence="1 2">
    <name type="scientific">Candidatus Phaeomarinibacter ectocarpi</name>
    <dbReference type="NCBI Taxonomy" id="1458461"/>
    <lineage>
        <taxon>Bacteria</taxon>
        <taxon>Pseudomonadati</taxon>
        <taxon>Pseudomonadota</taxon>
        <taxon>Alphaproteobacteria</taxon>
        <taxon>Hyphomicrobiales</taxon>
        <taxon>Parvibaculaceae</taxon>
        <taxon>Candidatus Phaeomarinibacter</taxon>
    </lineage>
</organism>
<dbReference type="InterPro" id="IPR009922">
    <property type="entry name" value="DUF1457"/>
</dbReference>